<evidence type="ECO:0000313" key="2">
    <source>
        <dbReference type="EMBL" id="WIX83461.1"/>
    </source>
</evidence>
<feature type="compositionally biased region" description="Low complexity" evidence="1">
    <location>
        <begin position="24"/>
        <end position="41"/>
    </location>
</feature>
<feature type="region of interest" description="Disordered" evidence="1">
    <location>
        <begin position="1"/>
        <end position="76"/>
    </location>
</feature>
<dbReference type="KEGG" id="acab:QRX50_23240"/>
<name>A0A9Y2IQB2_9PSEU</name>
<dbReference type="Proteomes" id="UP001236014">
    <property type="component" value="Chromosome"/>
</dbReference>
<keyword evidence="3" id="KW-1185">Reference proteome</keyword>
<feature type="compositionally biased region" description="Polar residues" evidence="1">
    <location>
        <begin position="57"/>
        <end position="66"/>
    </location>
</feature>
<sequence length="76" mass="7933">MFTSAFVRALGREASAPKSRRPARSASSSPSSTKSPSCAPARTISGKRSARLLTWRDCSNPSSANKTAPHPSSLAS</sequence>
<evidence type="ECO:0000313" key="3">
    <source>
        <dbReference type="Proteomes" id="UP001236014"/>
    </source>
</evidence>
<accession>A0A9Y2IQB2</accession>
<dbReference type="AlphaFoldDB" id="A0A9Y2IQB2"/>
<proteinExistence type="predicted"/>
<reference evidence="2 3" key="1">
    <citation type="submission" date="2023-06" db="EMBL/GenBank/DDBJ databases">
        <authorList>
            <person name="Oyuntsetseg B."/>
            <person name="Kim S.B."/>
        </authorList>
    </citation>
    <scope>NUCLEOTIDE SEQUENCE [LARGE SCALE GENOMIC DNA]</scope>
    <source>
        <strain evidence="2 3">2-15</strain>
    </source>
</reference>
<evidence type="ECO:0000256" key="1">
    <source>
        <dbReference type="SAM" id="MobiDB-lite"/>
    </source>
</evidence>
<protein>
    <submittedName>
        <fullName evidence="2">Uncharacterized protein</fullName>
    </submittedName>
</protein>
<organism evidence="2 3">
    <name type="scientific">Amycolatopsis carbonis</name>
    <dbReference type="NCBI Taxonomy" id="715471"/>
    <lineage>
        <taxon>Bacteria</taxon>
        <taxon>Bacillati</taxon>
        <taxon>Actinomycetota</taxon>
        <taxon>Actinomycetes</taxon>
        <taxon>Pseudonocardiales</taxon>
        <taxon>Pseudonocardiaceae</taxon>
        <taxon>Amycolatopsis</taxon>
    </lineage>
</organism>
<gene>
    <name evidence="2" type="ORF">QRX50_23240</name>
</gene>
<dbReference type="EMBL" id="CP127294">
    <property type="protein sequence ID" value="WIX83461.1"/>
    <property type="molecule type" value="Genomic_DNA"/>
</dbReference>